<evidence type="ECO:0000256" key="5">
    <source>
        <dbReference type="ARBA" id="ARBA00023136"/>
    </source>
</evidence>
<evidence type="ECO:0000256" key="6">
    <source>
        <dbReference type="SAM" id="Phobius"/>
    </source>
</evidence>
<feature type="transmembrane region" description="Helical" evidence="6">
    <location>
        <begin position="61"/>
        <end position="86"/>
    </location>
</feature>
<evidence type="ECO:0000256" key="3">
    <source>
        <dbReference type="ARBA" id="ARBA00022692"/>
    </source>
</evidence>
<dbReference type="OrthoDB" id="9766107at2"/>
<comment type="subcellular location">
    <subcellularLocation>
        <location evidence="1">Cell membrane</location>
        <topology evidence="1">Multi-pass membrane protein</topology>
    </subcellularLocation>
</comment>
<evidence type="ECO:0000259" key="7">
    <source>
        <dbReference type="Pfam" id="PF00884"/>
    </source>
</evidence>
<dbReference type="Gene3D" id="3.40.720.10">
    <property type="entry name" value="Alkaline Phosphatase, subunit A"/>
    <property type="match status" value="1"/>
</dbReference>
<dbReference type="EMBL" id="FZOA01000009">
    <property type="protein sequence ID" value="SNR99522.1"/>
    <property type="molecule type" value="Genomic_DNA"/>
</dbReference>
<keyword evidence="9" id="KW-1185">Reference proteome</keyword>
<feature type="transmembrane region" description="Helical" evidence="6">
    <location>
        <begin position="98"/>
        <end position="117"/>
    </location>
</feature>
<name>A0A239AW11_9PROT</name>
<dbReference type="AlphaFoldDB" id="A0A239AW11"/>
<dbReference type="CDD" id="cd16015">
    <property type="entry name" value="LTA_synthase"/>
    <property type="match status" value="1"/>
</dbReference>
<sequence>MSFIKKYHYPLIYLLVTSALLFFFSDASFSISLRICTEVFLICIFVCAISNNYLRSTLWIIYNLVLSSQINSVISTGEFLIPLTILNIEEASAVGNEALFKIILVTILYFSLSLLIIKQKKLKLGRFLIAPVIISLLFTGPIRSSISTLYYTYKQVSYHPSYNYFDLDQNFLKHKFYDTSTLPDSLQHIKKSPNIIVIFSEGLSSIVIDKNNNKALNLTPNISSAYEEGFYVDNYFNHTAATFRGLRGQLISGYQYRDGITKQNNGLDQINKEKVKKMYSGKLISLPEILNNHGYHTYFISSTERDSNLNSLLASMPFHKVFGMEDFNWSVNDRMSDKASFKALSDIVSSMDTNDQPFFIGIYPSGTHHGLDSPDTAYMDGKNSYYNKFHNLDEQIGSFISWFRSSKYYDDTILILTGDHSTFPTPEFKKSFGTNNSFFVDKIPFMILGKSIKHDVFDAKGKNSLSLAPTILNIIGINAGDNYFLGCSLFDIDCNNPLSNISAIGDIFFSINPDSKGNYTVTPLEDHHLIRLFYHISG</sequence>
<dbReference type="PANTHER" id="PTHR47371">
    <property type="entry name" value="LIPOTEICHOIC ACID SYNTHASE"/>
    <property type="match status" value="1"/>
</dbReference>
<dbReference type="Proteomes" id="UP000198305">
    <property type="component" value="Unassembled WGS sequence"/>
</dbReference>
<dbReference type="PANTHER" id="PTHR47371:SF3">
    <property type="entry name" value="PHOSPHOGLYCEROL TRANSFERASE I"/>
    <property type="match status" value="1"/>
</dbReference>
<reference evidence="9" key="1">
    <citation type="submission" date="2017-06" db="EMBL/GenBank/DDBJ databases">
        <authorList>
            <person name="Varghese N."/>
            <person name="Submissions S."/>
        </authorList>
    </citation>
    <scope>NUCLEOTIDE SEQUENCE [LARGE SCALE GENOMIC DNA]</scope>
    <source>
        <strain evidence="9">Ca-68</strain>
    </source>
</reference>
<gene>
    <name evidence="8" type="ORF">SAMN05192560_2137</name>
</gene>
<dbReference type="Pfam" id="PF00884">
    <property type="entry name" value="Sulfatase"/>
    <property type="match status" value="1"/>
</dbReference>
<feature type="transmembrane region" description="Helical" evidence="6">
    <location>
        <begin position="31"/>
        <end position="49"/>
    </location>
</feature>
<organism evidence="8 9">
    <name type="scientific">Methylobacillus rhizosphaerae</name>
    <dbReference type="NCBI Taxonomy" id="551994"/>
    <lineage>
        <taxon>Bacteria</taxon>
        <taxon>Pseudomonadati</taxon>
        <taxon>Pseudomonadota</taxon>
        <taxon>Betaproteobacteria</taxon>
        <taxon>Nitrosomonadales</taxon>
        <taxon>Methylophilaceae</taxon>
        <taxon>Methylobacillus</taxon>
    </lineage>
</organism>
<keyword evidence="2" id="KW-1003">Cell membrane</keyword>
<evidence type="ECO:0000256" key="4">
    <source>
        <dbReference type="ARBA" id="ARBA00022989"/>
    </source>
</evidence>
<protein>
    <submittedName>
        <fullName evidence="8">Sulfatase</fullName>
    </submittedName>
</protein>
<dbReference type="InterPro" id="IPR050448">
    <property type="entry name" value="OpgB/LTA_synthase_biosynth"/>
</dbReference>
<dbReference type="InterPro" id="IPR017850">
    <property type="entry name" value="Alkaline_phosphatase_core_sf"/>
</dbReference>
<dbReference type="SUPFAM" id="SSF53649">
    <property type="entry name" value="Alkaline phosphatase-like"/>
    <property type="match status" value="1"/>
</dbReference>
<evidence type="ECO:0000313" key="8">
    <source>
        <dbReference type="EMBL" id="SNR99522.1"/>
    </source>
</evidence>
<feature type="transmembrane region" description="Helical" evidence="6">
    <location>
        <begin position="124"/>
        <end position="142"/>
    </location>
</feature>
<feature type="transmembrane region" description="Helical" evidence="6">
    <location>
        <begin position="7"/>
        <end position="25"/>
    </location>
</feature>
<feature type="domain" description="Sulfatase N-terminal" evidence="7">
    <location>
        <begin position="193"/>
        <end position="477"/>
    </location>
</feature>
<evidence type="ECO:0000256" key="1">
    <source>
        <dbReference type="ARBA" id="ARBA00004651"/>
    </source>
</evidence>
<dbReference type="GO" id="GO:0005886">
    <property type="term" value="C:plasma membrane"/>
    <property type="evidence" value="ECO:0007669"/>
    <property type="project" value="UniProtKB-SubCell"/>
</dbReference>
<keyword evidence="4 6" id="KW-1133">Transmembrane helix</keyword>
<accession>A0A239AW11</accession>
<dbReference type="RefSeq" id="WP_089376204.1">
    <property type="nucleotide sequence ID" value="NZ_FZOA01000009.1"/>
</dbReference>
<keyword evidence="5 6" id="KW-0472">Membrane</keyword>
<dbReference type="InterPro" id="IPR000917">
    <property type="entry name" value="Sulfatase_N"/>
</dbReference>
<keyword evidence="3 6" id="KW-0812">Transmembrane</keyword>
<proteinExistence type="predicted"/>
<evidence type="ECO:0000313" key="9">
    <source>
        <dbReference type="Proteomes" id="UP000198305"/>
    </source>
</evidence>
<evidence type="ECO:0000256" key="2">
    <source>
        <dbReference type="ARBA" id="ARBA00022475"/>
    </source>
</evidence>